<dbReference type="EMBL" id="CAVMBE010000002">
    <property type="protein sequence ID" value="CAK3774968.1"/>
    <property type="molecule type" value="Genomic_DNA"/>
</dbReference>
<feature type="compositionally biased region" description="Basic and acidic residues" evidence="1">
    <location>
        <begin position="69"/>
        <end position="85"/>
    </location>
</feature>
<reference evidence="2" key="1">
    <citation type="submission" date="2023-11" db="EMBL/GenBank/DDBJ databases">
        <authorList>
            <person name="Alioto T."/>
            <person name="Alioto T."/>
            <person name="Gomez Garrido J."/>
        </authorList>
    </citation>
    <scope>NUCLEOTIDE SEQUENCE</scope>
</reference>
<feature type="region of interest" description="Disordered" evidence="1">
    <location>
        <begin position="1"/>
        <end position="121"/>
    </location>
</feature>
<organism evidence="2 3">
    <name type="scientific">Lecanosticta acicola</name>
    <dbReference type="NCBI Taxonomy" id="111012"/>
    <lineage>
        <taxon>Eukaryota</taxon>
        <taxon>Fungi</taxon>
        <taxon>Dikarya</taxon>
        <taxon>Ascomycota</taxon>
        <taxon>Pezizomycotina</taxon>
        <taxon>Dothideomycetes</taxon>
        <taxon>Dothideomycetidae</taxon>
        <taxon>Mycosphaerellales</taxon>
        <taxon>Mycosphaerellaceae</taxon>
        <taxon>Lecanosticta</taxon>
    </lineage>
</organism>
<evidence type="ECO:0000313" key="3">
    <source>
        <dbReference type="Proteomes" id="UP001296104"/>
    </source>
</evidence>
<comment type="caution">
    <text evidence="2">The sequence shown here is derived from an EMBL/GenBank/DDBJ whole genome shotgun (WGS) entry which is preliminary data.</text>
</comment>
<feature type="compositionally biased region" description="Low complexity" evidence="1">
    <location>
        <begin position="172"/>
        <end position="182"/>
    </location>
</feature>
<name>A0AAI8W169_9PEZI</name>
<protein>
    <submittedName>
        <fullName evidence="2">Uncharacterized protein</fullName>
    </submittedName>
</protein>
<dbReference type="AlphaFoldDB" id="A0AAI8W169"/>
<feature type="compositionally biased region" description="Basic and acidic residues" evidence="1">
    <location>
        <begin position="1"/>
        <end position="11"/>
    </location>
</feature>
<feature type="region of interest" description="Disordered" evidence="1">
    <location>
        <begin position="238"/>
        <end position="313"/>
    </location>
</feature>
<evidence type="ECO:0000256" key="1">
    <source>
        <dbReference type="SAM" id="MobiDB-lite"/>
    </source>
</evidence>
<sequence>MATRKLTHEDWNPATTSTTYTRATLEPRHERVLIPKTRERTALRPKPLNIPASTQLRYSPPELEAPPPSRKESSESQCDAPRDPEVVDADPSGDWPCRDSPAQRNRRKQSPSTTSQYSTRQSEISLGIIDFYMRDRTPSLHSPELPPTPKLDPAIEKFDFGLPATPTPSTAPTPATKHATAGAERKEEQMLISISPPDRPAPSTNNSYRLFPVIKQVTPPPRQPAITHIAPLPLRDITPPSDSIYRPRKESLNSSVHSRNDSLIAGARQQHRRTPPSSRMISTASSNNSRRTTSTSTTQHSCTSPEILKSRWSDDTITSPVMAPTPDPRTSFGSLLRRDSGTVSAAGQYPACFFEDDDDEEVPLRRRFGTWRKTGSSTASRSSYGSRRAERKGGFWRMMMCGCGGR</sequence>
<feature type="compositionally biased region" description="Low complexity" evidence="1">
    <location>
        <begin position="15"/>
        <end position="24"/>
    </location>
</feature>
<dbReference type="Proteomes" id="UP001296104">
    <property type="component" value="Unassembled WGS sequence"/>
</dbReference>
<accession>A0AAI8W169</accession>
<feature type="compositionally biased region" description="Polar residues" evidence="1">
    <location>
        <begin position="110"/>
        <end position="121"/>
    </location>
</feature>
<evidence type="ECO:0000313" key="2">
    <source>
        <dbReference type="EMBL" id="CAK3774968.1"/>
    </source>
</evidence>
<keyword evidence="3" id="KW-1185">Reference proteome</keyword>
<feature type="compositionally biased region" description="Basic and acidic residues" evidence="1">
    <location>
        <begin position="25"/>
        <end position="42"/>
    </location>
</feature>
<feature type="compositionally biased region" description="Low complexity" evidence="1">
    <location>
        <begin position="282"/>
        <end position="304"/>
    </location>
</feature>
<feature type="region of interest" description="Disordered" evidence="1">
    <location>
        <begin position="164"/>
        <end position="184"/>
    </location>
</feature>
<proteinExistence type="predicted"/>
<gene>
    <name evidence="2" type="ORF">LECACI_7A000484</name>
</gene>